<dbReference type="Gene3D" id="3.40.50.1820">
    <property type="entry name" value="alpha/beta hydrolase"/>
    <property type="match status" value="1"/>
</dbReference>
<evidence type="ECO:0000256" key="1">
    <source>
        <dbReference type="ARBA" id="ARBA00022801"/>
    </source>
</evidence>
<dbReference type="Pfam" id="PF07859">
    <property type="entry name" value="Abhydrolase_3"/>
    <property type="match status" value="2"/>
</dbReference>
<dbReference type="GO" id="GO:0016787">
    <property type="term" value="F:hydrolase activity"/>
    <property type="evidence" value="ECO:0007669"/>
    <property type="project" value="UniProtKB-KW"/>
</dbReference>
<evidence type="ECO:0000259" key="2">
    <source>
        <dbReference type="Pfam" id="PF07859"/>
    </source>
</evidence>
<reference evidence="3 4" key="1">
    <citation type="journal article" date="2019" name="Int. J. Syst. Evol. Microbiol.">
        <title>The Global Catalogue of Microorganisms (GCM) 10K type strain sequencing project: providing services to taxonomists for standard genome sequencing and annotation.</title>
        <authorList>
            <consortium name="The Broad Institute Genomics Platform"/>
            <consortium name="The Broad Institute Genome Sequencing Center for Infectious Disease"/>
            <person name="Wu L."/>
            <person name="Ma J."/>
        </authorList>
    </citation>
    <scope>NUCLEOTIDE SEQUENCE [LARGE SCALE GENOMIC DNA]</scope>
    <source>
        <strain evidence="3 4">JCM 14326</strain>
    </source>
</reference>
<keyword evidence="4" id="KW-1185">Reference proteome</keyword>
<organism evidence="3 4">
    <name type="scientific">Myceligenerans crystallogenes</name>
    <dbReference type="NCBI Taxonomy" id="316335"/>
    <lineage>
        <taxon>Bacteria</taxon>
        <taxon>Bacillati</taxon>
        <taxon>Actinomycetota</taxon>
        <taxon>Actinomycetes</taxon>
        <taxon>Micrococcales</taxon>
        <taxon>Promicromonosporaceae</taxon>
        <taxon>Myceligenerans</taxon>
    </lineage>
</organism>
<dbReference type="InterPro" id="IPR029058">
    <property type="entry name" value="AB_hydrolase_fold"/>
</dbReference>
<dbReference type="PANTHER" id="PTHR48081:SF8">
    <property type="entry name" value="ALPHA_BETA HYDROLASE FOLD-3 DOMAIN-CONTAINING PROTEIN-RELATED"/>
    <property type="match status" value="1"/>
</dbReference>
<gene>
    <name evidence="3" type="ORF">GCM10009751_37720</name>
</gene>
<sequence>MSGAVHRPFVPELETRRHLVEGRAAYGDIPPDLEARWKAPAGPAEEWDLDVTDRAVPGPHGPVPVRVYTPRTPAPPGGRPGLVWLHGGAFLFGDLDMAEADATARGVAGRGGVVVVSVDYRLCTLPPEFGGEPGDGTAGAAGIRFPVPHDDCLAAFAAVRDGAAGLGIDPARLAIGGASAGGCLAAGVTLRLAEEGRAPWQAFLVYPVLHGVLPEPSAELADAVAATPPALLFPPGMRDVIDRAYLGNGTPTRYAYAGLAEDLSGFPPTYLENDEFDVLRASGEEFARQLRAAGVEVEERLCAGVPHGHLDVVGLPAARATMQALADRLIGR</sequence>
<protein>
    <submittedName>
        <fullName evidence="3">Alpha/beta hydrolase fold domain-containing protein</fullName>
    </submittedName>
</protein>
<dbReference type="PANTHER" id="PTHR48081">
    <property type="entry name" value="AB HYDROLASE SUPERFAMILY PROTEIN C4A8.06C"/>
    <property type="match status" value="1"/>
</dbReference>
<feature type="domain" description="Alpha/beta hydrolase fold-3" evidence="2">
    <location>
        <begin position="144"/>
        <end position="309"/>
    </location>
</feature>
<dbReference type="EMBL" id="BAAANL010000009">
    <property type="protein sequence ID" value="GAA1874553.1"/>
    <property type="molecule type" value="Genomic_DNA"/>
</dbReference>
<accession>A0ABN2NN51</accession>
<dbReference type="RefSeq" id="WP_344106021.1">
    <property type="nucleotide sequence ID" value="NZ_BAAANL010000009.1"/>
</dbReference>
<evidence type="ECO:0000313" key="3">
    <source>
        <dbReference type="EMBL" id="GAA1874553.1"/>
    </source>
</evidence>
<proteinExistence type="predicted"/>
<evidence type="ECO:0000313" key="4">
    <source>
        <dbReference type="Proteomes" id="UP001501094"/>
    </source>
</evidence>
<name>A0ABN2NN51_9MICO</name>
<dbReference type="InterPro" id="IPR013094">
    <property type="entry name" value="AB_hydrolase_3"/>
</dbReference>
<dbReference type="InterPro" id="IPR050300">
    <property type="entry name" value="GDXG_lipolytic_enzyme"/>
</dbReference>
<dbReference type="Proteomes" id="UP001501094">
    <property type="component" value="Unassembled WGS sequence"/>
</dbReference>
<feature type="domain" description="Alpha/beta hydrolase fold-3" evidence="2">
    <location>
        <begin position="82"/>
        <end position="122"/>
    </location>
</feature>
<dbReference type="SUPFAM" id="SSF53474">
    <property type="entry name" value="alpha/beta-Hydrolases"/>
    <property type="match status" value="1"/>
</dbReference>
<comment type="caution">
    <text evidence="3">The sequence shown here is derived from an EMBL/GenBank/DDBJ whole genome shotgun (WGS) entry which is preliminary data.</text>
</comment>
<keyword evidence="1 3" id="KW-0378">Hydrolase</keyword>